<accession>A0A0R3TDI9</accession>
<dbReference type="AlphaFoldDB" id="A0A0R3TDI9"/>
<feature type="region of interest" description="Disordered" evidence="1">
    <location>
        <begin position="27"/>
        <end position="174"/>
    </location>
</feature>
<dbReference type="WBParaSite" id="HNAJ_0000512801-mRNA-1">
    <property type="protein sequence ID" value="HNAJ_0000512801-mRNA-1"/>
    <property type="gene ID" value="HNAJ_0000512801"/>
</dbReference>
<evidence type="ECO:0000313" key="3">
    <source>
        <dbReference type="Proteomes" id="UP000278807"/>
    </source>
</evidence>
<reference evidence="4" key="1">
    <citation type="submission" date="2017-02" db="UniProtKB">
        <authorList>
            <consortium name="WormBaseParasite"/>
        </authorList>
    </citation>
    <scope>IDENTIFICATION</scope>
</reference>
<name>A0A0R3TDI9_RODNA</name>
<dbReference type="Proteomes" id="UP000278807">
    <property type="component" value="Unassembled WGS sequence"/>
</dbReference>
<feature type="compositionally biased region" description="Polar residues" evidence="1">
    <location>
        <begin position="149"/>
        <end position="166"/>
    </location>
</feature>
<proteinExistence type="predicted"/>
<sequence>DCDEDEDNVPKQLSLEECQKLINELSEQCDSEPDQPENVPNKSESCIESSKASSKRDCDEDEDNLSKPQSLEECQNLINEPSEQCDSEPDQPENVPEMNCTSELHGSTESGGINELVTTPDSEKDNSAPNLDCADNHDLDNDKPHDSSPGKSNLTILPVNSQTPRQMSPIGHPHLENQQDKITISINCSLSEKINSVHLHYEGPRSAHREERNEEDTSVETDVLSVEYTEKSKELRWGVEHRLRQESEELVNMTDEDESISNIDK</sequence>
<gene>
    <name evidence="2" type="ORF">HNAJ_LOCUS5125</name>
</gene>
<reference evidence="2 3" key="2">
    <citation type="submission" date="2018-11" db="EMBL/GenBank/DDBJ databases">
        <authorList>
            <consortium name="Pathogen Informatics"/>
        </authorList>
    </citation>
    <scope>NUCLEOTIDE SEQUENCE [LARGE SCALE GENOMIC DNA]</scope>
</reference>
<evidence type="ECO:0000313" key="4">
    <source>
        <dbReference type="WBParaSite" id="HNAJ_0000512801-mRNA-1"/>
    </source>
</evidence>
<dbReference type="EMBL" id="UZAE01004085">
    <property type="protein sequence ID" value="VDO00985.1"/>
    <property type="molecule type" value="Genomic_DNA"/>
</dbReference>
<feature type="compositionally biased region" description="Low complexity" evidence="1">
    <location>
        <begin position="42"/>
        <end position="52"/>
    </location>
</feature>
<evidence type="ECO:0000256" key="1">
    <source>
        <dbReference type="SAM" id="MobiDB-lite"/>
    </source>
</evidence>
<feature type="compositionally biased region" description="Polar residues" evidence="1">
    <location>
        <begin position="66"/>
        <end position="82"/>
    </location>
</feature>
<keyword evidence="3" id="KW-1185">Reference proteome</keyword>
<organism evidence="4">
    <name type="scientific">Rodentolepis nana</name>
    <name type="common">Dwarf tapeworm</name>
    <name type="synonym">Hymenolepis nana</name>
    <dbReference type="NCBI Taxonomy" id="102285"/>
    <lineage>
        <taxon>Eukaryota</taxon>
        <taxon>Metazoa</taxon>
        <taxon>Spiralia</taxon>
        <taxon>Lophotrochozoa</taxon>
        <taxon>Platyhelminthes</taxon>
        <taxon>Cestoda</taxon>
        <taxon>Eucestoda</taxon>
        <taxon>Cyclophyllidea</taxon>
        <taxon>Hymenolepididae</taxon>
        <taxon>Rodentolepis</taxon>
    </lineage>
</organism>
<feature type="compositionally biased region" description="Basic and acidic residues" evidence="1">
    <location>
        <begin position="134"/>
        <end position="148"/>
    </location>
</feature>
<evidence type="ECO:0000313" key="2">
    <source>
        <dbReference type="EMBL" id="VDO00985.1"/>
    </source>
</evidence>
<protein>
    <submittedName>
        <fullName evidence="4">CG2 omega</fullName>
    </submittedName>
</protein>
<feature type="compositionally biased region" description="Polar residues" evidence="1">
    <location>
        <begin position="99"/>
        <end position="120"/>
    </location>
</feature>